<evidence type="ECO:0000256" key="1">
    <source>
        <dbReference type="SAM" id="SignalP"/>
    </source>
</evidence>
<dbReference type="InterPro" id="IPR007280">
    <property type="entry name" value="Peptidase_C_arc/bac"/>
</dbReference>
<dbReference type="Pfam" id="PF04151">
    <property type="entry name" value="PPC"/>
    <property type="match status" value="1"/>
</dbReference>
<feature type="signal peptide" evidence="1">
    <location>
        <begin position="1"/>
        <end position="20"/>
    </location>
</feature>
<accession>A0A7W9AG75</accession>
<dbReference type="Proteomes" id="UP000549617">
    <property type="component" value="Unassembled WGS sequence"/>
</dbReference>
<proteinExistence type="predicted"/>
<sequence>MIKSLTVSMAMLALVAPALAQDGIRIVAVQFARGASSAAMKGSIKGDEAVDYTVRVRAGQTLTVRLTTGNRSGYFNVTAPGADVAIFNGSISGKRFSVTIPSTGTYVVRVYLMRNAARRNDTANYTLNVAIL</sequence>
<feature type="domain" description="Peptidase C-terminal archaeal/bacterial" evidence="2">
    <location>
        <begin position="51"/>
        <end position="111"/>
    </location>
</feature>
<evidence type="ECO:0000259" key="2">
    <source>
        <dbReference type="Pfam" id="PF04151"/>
    </source>
</evidence>
<evidence type="ECO:0000313" key="4">
    <source>
        <dbReference type="Proteomes" id="UP000549617"/>
    </source>
</evidence>
<gene>
    <name evidence="3" type="ORF">FHS49_000902</name>
</gene>
<keyword evidence="4" id="KW-1185">Reference proteome</keyword>
<organism evidence="3 4">
    <name type="scientific">Sphingobium boeckii</name>
    <dbReference type="NCBI Taxonomy" id="1082345"/>
    <lineage>
        <taxon>Bacteria</taxon>
        <taxon>Pseudomonadati</taxon>
        <taxon>Pseudomonadota</taxon>
        <taxon>Alphaproteobacteria</taxon>
        <taxon>Sphingomonadales</taxon>
        <taxon>Sphingomonadaceae</taxon>
        <taxon>Sphingobium</taxon>
    </lineage>
</organism>
<protein>
    <recommendedName>
        <fullName evidence="2">Peptidase C-terminal archaeal/bacterial domain-containing protein</fullName>
    </recommendedName>
</protein>
<keyword evidence="1" id="KW-0732">Signal</keyword>
<comment type="caution">
    <text evidence="3">The sequence shown here is derived from an EMBL/GenBank/DDBJ whole genome shotgun (WGS) entry which is preliminary data.</text>
</comment>
<dbReference type="RefSeq" id="WP_184015637.1">
    <property type="nucleotide sequence ID" value="NZ_JACIJC010000001.1"/>
</dbReference>
<dbReference type="EMBL" id="JACIJC010000001">
    <property type="protein sequence ID" value="MBB5684911.1"/>
    <property type="molecule type" value="Genomic_DNA"/>
</dbReference>
<name>A0A7W9AG75_9SPHN</name>
<feature type="chain" id="PRO_5030574632" description="Peptidase C-terminal archaeal/bacterial domain-containing protein" evidence="1">
    <location>
        <begin position="21"/>
        <end position="132"/>
    </location>
</feature>
<evidence type="ECO:0000313" key="3">
    <source>
        <dbReference type="EMBL" id="MBB5684911.1"/>
    </source>
</evidence>
<dbReference type="Gene3D" id="2.60.120.380">
    <property type="match status" value="1"/>
</dbReference>
<dbReference type="AlphaFoldDB" id="A0A7W9AG75"/>
<reference evidence="3 4" key="1">
    <citation type="submission" date="2020-08" db="EMBL/GenBank/DDBJ databases">
        <title>Genomic Encyclopedia of Type Strains, Phase IV (KMG-IV): sequencing the most valuable type-strain genomes for metagenomic binning, comparative biology and taxonomic classification.</title>
        <authorList>
            <person name="Goeker M."/>
        </authorList>
    </citation>
    <scope>NUCLEOTIDE SEQUENCE [LARGE SCALE GENOMIC DNA]</scope>
    <source>
        <strain evidence="3 4">DSM 25079</strain>
    </source>
</reference>